<name>A0A8H4B4F9_GIGMA</name>
<feature type="non-terminal residue" evidence="1">
    <location>
        <position position="1"/>
    </location>
</feature>
<sequence>MMNVLFPNTSRRSRSVTPSSSILQEDLYFTSLDDWSYSLPLLAEPRDDYEFELHKDGLNLPPAYFENGKFPFVQQRSHDVPMSFTKYGRSVISANLCADYAAHKEFPKWVAELFRNELHALFIRCRNLDDAKSNAIIKKFLKILVPEIGEQIF</sequence>
<protein>
    <submittedName>
        <fullName evidence="1">Uncharacterized protein</fullName>
    </submittedName>
</protein>
<proteinExistence type="predicted"/>
<evidence type="ECO:0000313" key="1">
    <source>
        <dbReference type="EMBL" id="KAF0558586.1"/>
    </source>
</evidence>
<dbReference type="OrthoDB" id="2328499at2759"/>
<reference evidence="1 2" key="1">
    <citation type="journal article" date="2019" name="Environ. Microbiol.">
        <title>At the nexus of three kingdoms: the genome of the mycorrhizal fungus Gigaspora margarita provides insights into plant, endobacterial and fungal interactions.</title>
        <authorList>
            <person name="Venice F."/>
            <person name="Ghignone S."/>
            <person name="Salvioli di Fossalunga A."/>
            <person name="Amselem J."/>
            <person name="Novero M."/>
            <person name="Xianan X."/>
            <person name="Sedzielewska Toro K."/>
            <person name="Morin E."/>
            <person name="Lipzen A."/>
            <person name="Grigoriev I.V."/>
            <person name="Henrissat B."/>
            <person name="Martin F.M."/>
            <person name="Bonfante P."/>
        </authorList>
    </citation>
    <scope>NUCLEOTIDE SEQUENCE [LARGE SCALE GENOMIC DNA]</scope>
    <source>
        <strain evidence="1 2">BEG34</strain>
    </source>
</reference>
<dbReference type="Proteomes" id="UP000439903">
    <property type="component" value="Unassembled WGS sequence"/>
</dbReference>
<evidence type="ECO:0000313" key="2">
    <source>
        <dbReference type="Proteomes" id="UP000439903"/>
    </source>
</evidence>
<gene>
    <name evidence="1" type="ORF">F8M41_008509</name>
</gene>
<keyword evidence="2" id="KW-1185">Reference proteome</keyword>
<dbReference type="EMBL" id="WTPW01000020">
    <property type="protein sequence ID" value="KAF0558586.1"/>
    <property type="molecule type" value="Genomic_DNA"/>
</dbReference>
<dbReference type="AlphaFoldDB" id="A0A8H4B4F9"/>
<organism evidence="1 2">
    <name type="scientific">Gigaspora margarita</name>
    <dbReference type="NCBI Taxonomy" id="4874"/>
    <lineage>
        <taxon>Eukaryota</taxon>
        <taxon>Fungi</taxon>
        <taxon>Fungi incertae sedis</taxon>
        <taxon>Mucoromycota</taxon>
        <taxon>Glomeromycotina</taxon>
        <taxon>Glomeromycetes</taxon>
        <taxon>Diversisporales</taxon>
        <taxon>Gigasporaceae</taxon>
        <taxon>Gigaspora</taxon>
    </lineage>
</organism>
<accession>A0A8H4B4F9</accession>
<comment type="caution">
    <text evidence="1">The sequence shown here is derived from an EMBL/GenBank/DDBJ whole genome shotgun (WGS) entry which is preliminary data.</text>
</comment>